<reference evidence="7" key="2">
    <citation type="journal article" date="2023" name="Plants (Basel)">
        <title>Annotation of the Turnera subulata (Passifloraceae) Draft Genome Reveals the S-Locus Evolved after the Divergence of Turneroideae from Passifloroideae in a Stepwise Manner.</title>
        <authorList>
            <person name="Henning P.M."/>
            <person name="Roalson E.H."/>
            <person name="Mir W."/>
            <person name="McCubbin A.G."/>
            <person name="Shore J.S."/>
        </authorList>
    </citation>
    <scope>NUCLEOTIDE SEQUENCE</scope>
    <source>
        <strain evidence="7">F60SS</strain>
    </source>
</reference>
<keyword evidence="8" id="KW-1185">Reference proteome</keyword>
<dbReference type="CDD" id="cd06558">
    <property type="entry name" value="crotonase-like"/>
    <property type="match status" value="1"/>
</dbReference>
<accession>A0A9Q0FGQ9</accession>
<reference evidence="7" key="1">
    <citation type="submission" date="2022-02" db="EMBL/GenBank/DDBJ databases">
        <authorList>
            <person name="Henning P.M."/>
            <person name="McCubbin A.G."/>
            <person name="Shore J.S."/>
        </authorList>
    </citation>
    <scope>NUCLEOTIDE SEQUENCE</scope>
    <source>
        <strain evidence="7">F60SS</strain>
        <tissue evidence="7">Leaves</tissue>
    </source>
</reference>
<gene>
    <name evidence="7" type="ORF">Tsubulata_018080</name>
</gene>
<keyword evidence="6" id="KW-0443">Lipid metabolism</keyword>
<dbReference type="SUPFAM" id="SSF52096">
    <property type="entry name" value="ClpP/crotonase"/>
    <property type="match status" value="1"/>
</dbReference>
<comment type="pathway">
    <text evidence="3">Lipid metabolism; fatty acid beta-oxidation.</text>
</comment>
<dbReference type="FunFam" id="3.90.226.10:FF:000049">
    <property type="entry name" value="Enoyl-CoA delta isomerase 3"/>
    <property type="match status" value="1"/>
</dbReference>
<evidence type="ECO:0000256" key="5">
    <source>
        <dbReference type="ARBA" id="ARBA00012064"/>
    </source>
</evidence>
<comment type="similarity">
    <text evidence="4">Belongs to the enoyl-CoA hydratase/isomerase family.</text>
</comment>
<protein>
    <recommendedName>
        <fullName evidence="5">Delta(3)-Delta(2)-enoyl-CoA isomerase</fullName>
        <ecNumber evidence="5">5.3.3.8</ecNumber>
    </recommendedName>
</protein>
<evidence type="ECO:0000256" key="3">
    <source>
        <dbReference type="ARBA" id="ARBA00005005"/>
    </source>
</evidence>
<dbReference type="PANTHER" id="PTHR11941:SF84">
    <property type="entry name" value="ENOYL-COA DELTA ISOMERASE 1, PEROXISOMAL"/>
    <property type="match status" value="1"/>
</dbReference>
<dbReference type="Gene3D" id="3.90.226.10">
    <property type="entry name" value="2-enoyl-CoA Hydratase, Chain A, domain 1"/>
    <property type="match status" value="1"/>
</dbReference>
<dbReference type="AlphaFoldDB" id="A0A9Q0FGQ9"/>
<proteinExistence type="inferred from homology"/>
<evidence type="ECO:0000256" key="6">
    <source>
        <dbReference type="ARBA" id="ARBA00023098"/>
    </source>
</evidence>
<dbReference type="EC" id="5.3.3.8" evidence="5"/>
<dbReference type="Proteomes" id="UP001141552">
    <property type="component" value="Unassembled WGS sequence"/>
</dbReference>
<dbReference type="InterPro" id="IPR029045">
    <property type="entry name" value="ClpP/crotonase-like_dom_sf"/>
</dbReference>
<evidence type="ECO:0000313" key="7">
    <source>
        <dbReference type="EMBL" id="KAJ4830405.1"/>
    </source>
</evidence>
<dbReference type="Pfam" id="PF00378">
    <property type="entry name" value="ECH_1"/>
    <property type="match status" value="1"/>
</dbReference>
<evidence type="ECO:0000256" key="2">
    <source>
        <dbReference type="ARBA" id="ARBA00000765"/>
    </source>
</evidence>
<dbReference type="InterPro" id="IPR001753">
    <property type="entry name" value="Enoyl-CoA_hydra/iso"/>
</dbReference>
<comment type="catalytic activity">
    <reaction evidence="2">
        <text>a (3E)-enoyl-CoA = a 4-saturated (2E)-enoyl-CoA</text>
        <dbReference type="Rhea" id="RHEA:45228"/>
        <dbReference type="ChEBI" id="CHEBI:58521"/>
        <dbReference type="ChEBI" id="CHEBI:85097"/>
        <dbReference type="EC" id="5.3.3.8"/>
    </reaction>
</comment>
<dbReference type="GO" id="GO:0005777">
    <property type="term" value="C:peroxisome"/>
    <property type="evidence" value="ECO:0007669"/>
    <property type="project" value="TreeGrafter"/>
</dbReference>
<organism evidence="7 8">
    <name type="scientific">Turnera subulata</name>
    <dbReference type="NCBI Taxonomy" id="218843"/>
    <lineage>
        <taxon>Eukaryota</taxon>
        <taxon>Viridiplantae</taxon>
        <taxon>Streptophyta</taxon>
        <taxon>Embryophyta</taxon>
        <taxon>Tracheophyta</taxon>
        <taxon>Spermatophyta</taxon>
        <taxon>Magnoliopsida</taxon>
        <taxon>eudicotyledons</taxon>
        <taxon>Gunneridae</taxon>
        <taxon>Pentapetalae</taxon>
        <taxon>rosids</taxon>
        <taxon>fabids</taxon>
        <taxon>Malpighiales</taxon>
        <taxon>Passifloraceae</taxon>
        <taxon>Turnera</taxon>
    </lineage>
</organism>
<evidence type="ECO:0000313" key="8">
    <source>
        <dbReference type="Proteomes" id="UP001141552"/>
    </source>
</evidence>
<evidence type="ECO:0000256" key="4">
    <source>
        <dbReference type="ARBA" id="ARBA00005254"/>
    </source>
</evidence>
<dbReference type="GO" id="GO:0004165">
    <property type="term" value="F:delta(3)-delta(2)-enoyl-CoA isomerase activity"/>
    <property type="evidence" value="ECO:0007669"/>
    <property type="project" value="UniProtKB-EC"/>
</dbReference>
<dbReference type="OrthoDB" id="410701at2759"/>
<dbReference type="EMBL" id="JAKUCV010005643">
    <property type="protein sequence ID" value="KAJ4830405.1"/>
    <property type="molecule type" value="Genomic_DNA"/>
</dbReference>
<dbReference type="PANTHER" id="PTHR11941">
    <property type="entry name" value="ENOYL-COA HYDRATASE-RELATED"/>
    <property type="match status" value="1"/>
</dbReference>
<name>A0A9Q0FGQ9_9ROSI</name>
<comment type="catalytic activity">
    <reaction evidence="1">
        <text>a (3Z)-enoyl-CoA = a 4-saturated (2E)-enoyl-CoA</text>
        <dbReference type="Rhea" id="RHEA:45900"/>
        <dbReference type="ChEBI" id="CHEBI:85097"/>
        <dbReference type="ChEBI" id="CHEBI:85489"/>
        <dbReference type="EC" id="5.3.3.8"/>
    </reaction>
</comment>
<comment type="caution">
    <text evidence="7">The sequence shown here is derived from an EMBL/GenBank/DDBJ whole genome shotgun (WGS) entry which is preliminary data.</text>
</comment>
<evidence type="ECO:0000256" key="1">
    <source>
        <dbReference type="ARBA" id="ARBA00000452"/>
    </source>
</evidence>
<sequence length="244" mass="26979">MCTLEKRDNLYILTLTGTHDHRLNPSLIDSIQSALRQIRSSPASALITTAQGNYFSNGYDLDWARSAPSPDAVLSRYRLMSSKLRSLAADLISLPMPTIAAVNGHASAGGFLLALCHDYLFMRRERGFLYMSELDIGLVVPEWFDALLRCKVPPRVRREVVLRAAKLTAEMAVERGIAEKACDGAEGTLEAAVALGRELAKRKWDGHVYAKNRRSTMHDVLDSLVCDETVGEVKPNNAIVKPKL</sequence>
<dbReference type="GO" id="GO:0006635">
    <property type="term" value="P:fatty acid beta-oxidation"/>
    <property type="evidence" value="ECO:0007669"/>
    <property type="project" value="TreeGrafter"/>
</dbReference>